<feature type="region of interest" description="Disordered" evidence="1">
    <location>
        <begin position="20"/>
        <end position="51"/>
    </location>
</feature>
<evidence type="ECO:0000313" key="3">
    <source>
        <dbReference type="EMBL" id="TLP64713.1"/>
    </source>
</evidence>
<dbReference type="EMBL" id="VAUO01000001">
    <property type="protein sequence ID" value="TLP64713.1"/>
    <property type="molecule type" value="Genomic_DNA"/>
</dbReference>
<dbReference type="Proteomes" id="UP000309819">
    <property type="component" value="Unassembled WGS sequence"/>
</dbReference>
<name>A0A5R8ZG25_9PSED</name>
<dbReference type="AlphaFoldDB" id="A0A5R8ZG25"/>
<organism evidence="3 4">
    <name type="scientific">Pseudomonas mosselii</name>
    <dbReference type="NCBI Taxonomy" id="78327"/>
    <lineage>
        <taxon>Bacteria</taxon>
        <taxon>Pseudomonadati</taxon>
        <taxon>Pseudomonadota</taxon>
        <taxon>Gammaproteobacteria</taxon>
        <taxon>Pseudomonadales</taxon>
        <taxon>Pseudomonadaceae</taxon>
        <taxon>Pseudomonas</taxon>
    </lineage>
</organism>
<proteinExistence type="predicted"/>
<reference evidence="3 4" key="1">
    <citation type="submission" date="2019-05" db="EMBL/GenBank/DDBJ databases">
        <title>Pseudomonas sp. SC006 isolated from lettuce that can produce HBGAs.</title>
        <authorList>
            <person name="Wang D."/>
            <person name="Liao N."/>
            <person name="Liu D."/>
            <person name="Zhang Z."/>
            <person name="Zou S."/>
        </authorList>
    </citation>
    <scope>NUCLEOTIDE SEQUENCE [LARGE SCALE GENOMIC DNA]</scope>
    <source>
        <strain evidence="3 4">SC006</strain>
    </source>
</reference>
<keyword evidence="4" id="KW-1185">Reference proteome</keyword>
<protein>
    <submittedName>
        <fullName evidence="3">Uncharacterized protein</fullName>
    </submittedName>
</protein>
<evidence type="ECO:0000256" key="1">
    <source>
        <dbReference type="SAM" id="MobiDB-lite"/>
    </source>
</evidence>
<comment type="caution">
    <text evidence="3">The sequence shown here is derived from an EMBL/GenBank/DDBJ whole genome shotgun (WGS) entry which is preliminary data.</text>
</comment>
<evidence type="ECO:0000313" key="4">
    <source>
        <dbReference type="Proteomes" id="UP000309819"/>
    </source>
</evidence>
<dbReference type="OrthoDB" id="6957853at2"/>
<gene>
    <name evidence="3" type="ORF">FEM01_00620</name>
</gene>
<sequence>MSMKVLVFIASLMLAGAAVAQQSDDPEPLDPTSVEADSAQGHEPRSRVRRGVGPVVSMPCASGLKSIGDDCIPVSIEFE</sequence>
<dbReference type="RefSeq" id="WP_138217353.1">
    <property type="nucleotide sequence ID" value="NZ_VAUO01000001.1"/>
</dbReference>
<feature type="signal peptide" evidence="2">
    <location>
        <begin position="1"/>
        <end position="20"/>
    </location>
</feature>
<feature type="chain" id="PRO_5024275008" evidence="2">
    <location>
        <begin position="21"/>
        <end position="79"/>
    </location>
</feature>
<evidence type="ECO:0000256" key="2">
    <source>
        <dbReference type="SAM" id="SignalP"/>
    </source>
</evidence>
<accession>A0A5R8ZG25</accession>
<keyword evidence="2" id="KW-0732">Signal</keyword>